<evidence type="ECO:0000259" key="1">
    <source>
        <dbReference type="Pfam" id="PF01965"/>
    </source>
</evidence>
<organism evidence="2 3">
    <name type="scientific">Hymenoscyphus fraxineus</name>
    <dbReference type="NCBI Taxonomy" id="746836"/>
    <lineage>
        <taxon>Eukaryota</taxon>
        <taxon>Fungi</taxon>
        <taxon>Dikarya</taxon>
        <taxon>Ascomycota</taxon>
        <taxon>Pezizomycotina</taxon>
        <taxon>Leotiomycetes</taxon>
        <taxon>Helotiales</taxon>
        <taxon>Helotiaceae</taxon>
        <taxon>Hymenoscyphus</taxon>
    </lineage>
</organism>
<reference evidence="2" key="1">
    <citation type="submission" date="2021-07" db="EMBL/GenBank/DDBJ databases">
        <authorList>
            <person name="Durling M."/>
        </authorList>
    </citation>
    <scope>NUCLEOTIDE SEQUENCE</scope>
</reference>
<dbReference type="InterPro" id="IPR029062">
    <property type="entry name" value="Class_I_gatase-like"/>
</dbReference>
<dbReference type="InterPro" id="IPR002818">
    <property type="entry name" value="DJ-1/PfpI"/>
</dbReference>
<dbReference type="EMBL" id="CAJVRL010000037">
    <property type="protein sequence ID" value="CAG8950482.1"/>
    <property type="molecule type" value="Genomic_DNA"/>
</dbReference>
<name>A0A9N9PQI0_9HELO</name>
<evidence type="ECO:0000313" key="2">
    <source>
        <dbReference type="EMBL" id="CAG8950482.1"/>
    </source>
</evidence>
<dbReference type="PANTHER" id="PTHR43130:SF7">
    <property type="entry name" value="DJ-1_PFPI DOMAIN-CONTAINING PROTEIN"/>
    <property type="match status" value="1"/>
</dbReference>
<dbReference type="AlphaFoldDB" id="A0A9N9PQI0"/>
<dbReference type="Pfam" id="PF01965">
    <property type="entry name" value="DJ-1_PfpI"/>
    <property type="match status" value="1"/>
</dbReference>
<accession>A0A9N9PQI0</accession>
<feature type="domain" description="DJ-1/PfpI" evidence="1">
    <location>
        <begin position="82"/>
        <end position="189"/>
    </location>
</feature>
<protein>
    <recommendedName>
        <fullName evidence="1">DJ-1/PfpI domain-containing protein</fullName>
    </recommendedName>
</protein>
<gene>
    <name evidence="2" type="ORF">HYFRA_00006978</name>
</gene>
<dbReference type="Proteomes" id="UP000696280">
    <property type="component" value="Unassembled WGS sequence"/>
</dbReference>
<evidence type="ECO:0000313" key="3">
    <source>
        <dbReference type="Proteomes" id="UP000696280"/>
    </source>
</evidence>
<dbReference type="Gene3D" id="3.40.50.880">
    <property type="match status" value="1"/>
</dbReference>
<dbReference type="InterPro" id="IPR052158">
    <property type="entry name" value="INH-QAR"/>
</dbReference>
<comment type="caution">
    <text evidence="2">The sequence shown here is derived from an EMBL/GenBank/DDBJ whole genome shotgun (WGS) entry which is preliminary data.</text>
</comment>
<sequence length="248" mass="27099">MAPQKSKHLRIGVFIPGPVQLLDLSSIDLFAMLSPTYLSACTLPTPIISLGIPSTIHYISTPSTDHVELSASACLRVSKTMLDPEVQPGMLDILLVPGPPPFQPFEEPVLDFLRRHAAVEETHVLSVCTGCCLLAQAGVLSGRRASGPRDIVGGLRERYPETSWDEGRRWVRDGNVWSSGGITNGQEMVAGYLRHHFPGPAVEVVLAMADVGEKGIHYSNGKVLDNVWWLWQILKAATFGNGRQKKNL</sequence>
<proteinExistence type="predicted"/>
<dbReference type="PANTHER" id="PTHR43130">
    <property type="entry name" value="ARAC-FAMILY TRANSCRIPTIONAL REGULATOR"/>
    <property type="match status" value="1"/>
</dbReference>
<dbReference type="OrthoDB" id="543156at2759"/>
<dbReference type="SUPFAM" id="SSF52317">
    <property type="entry name" value="Class I glutamine amidotransferase-like"/>
    <property type="match status" value="1"/>
</dbReference>
<keyword evidence="3" id="KW-1185">Reference proteome</keyword>